<evidence type="ECO:0000313" key="2">
    <source>
        <dbReference type="EMBL" id="EGZ16854.1"/>
    </source>
</evidence>
<accession>G4ZCG5</accession>
<sequence>MLPAEPALPDPDAEPDEIHTPPDAEPDALARRTSPLLLGPSPLSNASDAPLPNVLTPPDTVTSPPVAPAPPAKANEPPTSSELRPPDTRTDPLAPAASPPDTLTDPLDCVDDAPDPIDTAPDEPVSTDPLVNDTAPLLTEAAPLPDPSVTAPLTVEALSPLRIVTLPPADESDAPPNTDTLEPSPVADEPPATSMDPALASPDPLPMRTDPLDTLLALLRTSTLPLEPPDTTLVETQHRTAHTRRRRTAIDRHVAARALSVRRSDDPHLLRCGRAVHAAATQLHIAANNTAVALDEAQAAARTATDEHTAAASGAAGDAARHSHVPADAA</sequence>
<proteinExistence type="predicted"/>
<dbReference type="InParanoid" id="G4ZCG5"/>
<protein>
    <submittedName>
        <fullName evidence="2">Uncharacterized protein</fullName>
    </submittedName>
</protein>
<feature type="region of interest" description="Disordered" evidence="1">
    <location>
        <begin position="1"/>
        <end position="131"/>
    </location>
</feature>
<dbReference type="Proteomes" id="UP000002640">
    <property type="component" value="Unassembled WGS sequence"/>
</dbReference>
<feature type="compositionally biased region" description="Low complexity" evidence="1">
    <location>
        <begin position="54"/>
        <end position="64"/>
    </location>
</feature>
<feature type="region of interest" description="Disordered" evidence="1">
    <location>
        <begin position="303"/>
        <end position="330"/>
    </location>
</feature>
<gene>
    <name evidence="2" type="ORF">PHYSODRAFT_500369</name>
</gene>
<dbReference type="RefSeq" id="XP_009525912.1">
    <property type="nucleotide sequence ID" value="XM_009527617.1"/>
</dbReference>
<dbReference type="EMBL" id="JH159154">
    <property type="protein sequence ID" value="EGZ16854.1"/>
    <property type="molecule type" value="Genomic_DNA"/>
</dbReference>
<name>G4ZCG5_PHYSP</name>
<evidence type="ECO:0000256" key="1">
    <source>
        <dbReference type="SAM" id="MobiDB-lite"/>
    </source>
</evidence>
<evidence type="ECO:0000313" key="3">
    <source>
        <dbReference type="Proteomes" id="UP000002640"/>
    </source>
</evidence>
<feature type="region of interest" description="Disordered" evidence="1">
    <location>
        <begin position="165"/>
        <end position="204"/>
    </location>
</feature>
<keyword evidence="3" id="KW-1185">Reference proteome</keyword>
<dbReference type="KEGG" id="psoj:PHYSODRAFT_500369"/>
<feature type="compositionally biased region" description="Low complexity" evidence="1">
    <location>
        <begin position="34"/>
        <end position="44"/>
    </location>
</feature>
<dbReference type="GeneID" id="20657817"/>
<dbReference type="AlphaFoldDB" id="G4ZCG5"/>
<reference evidence="2 3" key="1">
    <citation type="journal article" date="2006" name="Science">
        <title>Phytophthora genome sequences uncover evolutionary origins and mechanisms of pathogenesis.</title>
        <authorList>
            <person name="Tyler B.M."/>
            <person name="Tripathy S."/>
            <person name="Zhang X."/>
            <person name="Dehal P."/>
            <person name="Jiang R.H."/>
            <person name="Aerts A."/>
            <person name="Arredondo F.D."/>
            <person name="Baxter L."/>
            <person name="Bensasson D."/>
            <person name="Beynon J.L."/>
            <person name="Chapman J."/>
            <person name="Damasceno C.M."/>
            <person name="Dorrance A.E."/>
            <person name="Dou D."/>
            <person name="Dickerman A.W."/>
            <person name="Dubchak I.L."/>
            <person name="Garbelotto M."/>
            <person name="Gijzen M."/>
            <person name="Gordon S.G."/>
            <person name="Govers F."/>
            <person name="Grunwald N.J."/>
            <person name="Huang W."/>
            <person name="Ivors K.L."/>
            <person name="Jones R.W."/>
            <person name="Kamoun S."/>
            <person name="Krampis K."/>
            <person name="Lamour K.H."/>
            <person name="Lee M.K."/>
            <person name="McDonald W.H."/>
            <person name="Medina M."/>
            <person name="Meijer H.J."/>
            <person name="Nordberg E.K."/>
            <person name="Maclean D.J."/>
            <person name="Ospina-Giraldo M.D."/>
            <person name="Morris P.F."/>
            <person name="Phuntumart V."/>
            <person name="Putnam N.H."/>
            <person name="Rash S."/>
            <person name="Rose J.K."/>
            <person name="Sakihama Y."/>
            <person name="Salamov A.A."/>
            <person name="Savidor A."/>
            <person name="Scheuring C.F."/>
            <person name="Smith B.M."/>
            <person name="Sobral B.W."/>
            <person name="Terry A."/>
            <person name="Torto-Alalibo T.A."/>
            <person name="Win J."/>
            <person name="Xu Z."/>
            <person name="Zhang H."/>
            <person name="Grigoriev I.V."/>
            <person name="Rokhsar D.S."/>
            <person name="Boore J.L."/>
        </authorList>
    </citation>
    <scope>NUCLEOTIDE SEQUENCE [LARGE SCALE GENOMIC DNA]</scope>
    <source>
        <strain evidence="2 3">P6497</strain>
    </source>
</reference>
<organism evidence="2 3">
    <name type="scientific">Phytophthora sojae (strain P6497)</name>
    <name type="common">Soybean stem and root rot agent</name>
    <name type="synonym">Phytophthora megasperma f. sp. glycines</name>
    <dbReference type="NCBI Taxonomy" id="1094619"/>
    <lineage>
        <taxon>Eukaryota</taxon>
        <taxon>Sar</taxon>
        <taxon>Stramenopiles</taxon>
        <taxon>Oomycota</taxon>
        <taxon>Peronosporomycetes</taxon>
        <taxon>Peronosporales</taxon>
        <taxon>Peronosporaceae</taxon>
        <taxon>Phytophthora</taxon>
    </lineage>
</organism>